<organism evidence="1 2">
    <name type="scientific">Xenoophorus captivus</name>
    <dbReference type="NCBI Taxonomy" id="1517983"/>
    <lineage>
        <taxon>Eukaryota</taxon>
        <taxon>Metazoa</taxon>
        <taxon>Chordata</taxon>
        <taxon>Craniata</taxon>
        <taxon>Vertebrata</taxon>
        <taxon>Euteleostomi</taxon>
        <taxon>Actinopterygii</taxon>
        <taxon>Neopterygii</taxon>
        <taxon>Teleostei</taxon>
        <taxon>Neoteleostei</taxon>
        <taxon>Acanthomorphata</taxon>
        <taxon>Ovalentaria</taxon>
        <taxon>Atherinomorphae</taxon>
        <taxon>Cyprinodontiformes</taxon>
        <taxon>Goodeidae</taxon>
        <taxon>Xenoophorus</taxon>
    </lineage>
</organism>
<keyword evidence="2" id="KW-1185">Reference proteome</keyword>
<proteinExistence type="predicted"/>
<dbReference type="Proteomes" id="UP001434883">
    <property type="component" value="Unassembled WGS sequence"/>
</dbReference>
<name>A0ABV0REV6_9TELE</name>
<comment type="caution">
    <text evidence="1">The sequence shown here is derived from an EMBL/GenBank/DDBJ whole genome shotgun (WGS) entry which is preliminary data.</text>
</comment>
<sequence>MANDFNLQLWNLCGVWRSKSRRRKGGTVVGEPKMSFEIILISVSGSMSVNINESHTESDHICSVCAFMKEKTSSLKKHTELCFCSACFSAGPSLFWFQAMTAKPQQL</sequence>
<evidence type="ECO:0000313" key="1">
    <source>
        <dbReference type="EMBL" id="MEQ2206687.1"/>
    </source>
</evidence>
<protein>
    <submittedName>
        <fullName evidence="1">Uncharacterized protein</fullName>
    </submittedName>
</protein>
<gene>
    <name evidence="1" type="ORF">XENOCAPTIV_001709</name>
</gene>
<accession>A0ABV0REV6</accession>
<evidence type="ECO:0000313" key="2">
    <source>
        <dbReference type="Proteomes" id="UP001434883"/>
    </source>
</evidence>
<reference evidence="1 2" key="1">
    <citation type="submission" date="2021-06" db="EMBL/GenBank/DDBJ databases">
        <authorList>
            <person name="Palmer J.M."/>
        </authorList>
    </citation>
    <scope>NUCLEOTIDE SEQUENCE [LARGE SCALE GENOMIC DNA]</scope>
    <source>
        <strain evidence="1 2">XC_2019</strain>
        <tissue evidence="1">Muscle</tissue>
    </source>
</reference>
<dbReference type="EMBL" id="JAHRIN010043175">
    <property type="protein sequence ID" value="MEQ2206687.1"/>
    <property type="molecule type" value="Genomic_DNA"/>
</dbReference>